<dbReference type="Pfam" id="PF00501">
    <property type="entry name" value="AMP-binding"/>
    <property type="match status" value="2"/>
</dbReference>
<dbReference type="PANTHER" id="PTHR45527:SF1">
    <property type="entry name" value="FATTY ACID SYNTHASE"/>
    <property type="match status" value="1"/>
</dbReference>
<dbReference type="Gene3D" id="1.10.1200.10">
    <property type="entry name" value="ACP-like"/>
    <property type="match status" value="2"/>
</dbReference>
<accession>A0A369UVS9</accession>
<dbReference type="InterPro" id="IPR006162">
    <property type="entry name" value="Ppantetheine_attach_site"/>
</dbReference>
<dbReference type="GO" id="GO:0003824">
    <property type="term" value="F:catalytic activity"/>
    <property type="evidence" value="ECO:0007669"/>
    <property type="project" value="InterPro"/>
</dbReference>
<dbReference type="GO" id="GO:0005829">
    <property type="term" value="C:cytosol"/>
    <property type="evidence" value="ECO:0007669"/>
    <property type="project" value="TreeGrafter"/>
</dbReference>
<dbReference type="PANTHER" id="PTHR45527">
    <property type="entry name" value="NONRIBOSOMAL PEPTIDE SYNTHETASE"/>
    <property type="match status" value="1"/>
</dbReference>
<dbReference type="InterPro" id="IPR009081">
    <property type="entry name" value="PP-bd_ACP"/>
</dbReference>
<dbReference type="PROSITE" id="PS50075">
    <property type="entry name" value="CARRIER"/>
    <property type="match status" value="2"/>
</dbReference>
<dbReference type="FunFam" id="2.30.38.10:FF:000001">
    <property type="entry name" value="Non-ribosomal peptide synthetase PvdI"/>
    <property type="match status" value="1"/>
</dbReference>
<dbReference type="Gene3D" id="3.30.559.10">
    <property type="entry name" value="Chloramphenicol acetyltransferase-like domain"/>
    <property type="match status" value="2"/>
</dbReference>
<dbReference type="OrthoDB" id="2472181at2"/>
<dbReference type="GO" id="GO:0017000">
    <property type="term" value="P:antibiotic biosynthetic process"/>
    <property type="evidence" value="ECO:0007669"/>
    <property type="project" value="UniProtKB-ARBA"/>
</dbReference>
<reference evidence="6 7" key="1">
    <citation type="submission" date="2018-07" db="EMBL/GenBank/DDBJ databases">
        <title>Genome guided investigation of antibiotics producing actinomycetales strain isolated from a Macau mangrove ecosystem.</title>
        <authorList>
            <person name="Hu D."/>
        </authorList>
    </citation>
    <scope>NUCLEOTIDE SEQUENCE [LARGE SCALE GENOMIC DNA]</scope>
    <source>
        <strain evidence="6 7">2297</strain>
    </source>
</reference>
<dbReference type="GO" id="GO:0044550">
    <property type="term" value="P:secondary metabolite biosynthetic process"/>
    <property type="evidence" value="ECO:0007669"/>
    <property type="project" value="UniProtKB-ARBA"/>
</dbReference>
<dbReference type="InterPro" id="IPR020845">
    <property type="entry name" value="AMP-binding_CS"/>
</dbReference>
<dbReference type="InterPro" id="IPR001242">
    <property type="entry name" value="Condensation_dom"/>
</dbReference>
<dbReference type="SUPFAM" id="SSF56801">
    <property type="entry name" value="Acetyl-CoA synthetase-like"/>
    <property type="match status" value="2"/>
</dbReference>
<dbReference type="InterPro" id="IPR042099">
    <property type="entry name" value="ANL_N_sf"/>
</dbReference>
<dbReference type="SUPFAM" id="SSF52777">
    <property type="entry name" value="CoA-dependent acyltransferases"/>
    <property type="match status" value="4"/>
</dbReference>
<dbReference type="InterPro" id="IPR036736">
    <property type="entry name" value="ACP-like_sf"/>
</dbReference>
<dbReference type="GO" id="GO:0043041">
    <property type="term" value="P:amino acid activation for nonribosomal peptide biosynthetic process"/>
    <property type="evidence" value="ECO:0007669"/>
    <property type="project" value="TreeGrafter"/>
</dbReference>
<dbReference type="Gene3D" id="3.30.300.30">
    <property type="match status" value="1"/>
</dbReference>
<dbReference type="FunFam" id="3.30.300.30:FF:000010">
    <property type="entry name" value="Enterobactin synthetase component F"/>
    <property type="match status" value="1"/>
</dbReference>
<feature type="non-terminal residue" evidence="6">
    <location>
        <position position="1"/>
    </location>
</feature>
<dbReference type="SMART" id="SM00823">
    <property type="entry name" value="PKS_PP"/>
    <property type="match status" value="1"/>
</dbReference>
<sequence length="1720" mass="187657">DTVTIDDDFFHLGGHSLLATKLVSRIRTGIGAELPIRQLFETPTVAGISAVLGKDTAPSRRTVTAVDPRPTRISLSYAQQRLWFLNRFEGPSATYNAPVALRLTGALDREALRLALADVVTRHESLRTVFAEDAEGAHQIVRGPADARPEFTIVETDEARLRDDLTWAAGHPFDLAAETPFRASLFALSEEEHVLLLLTHHIVSDAWSRAPLARDLTAAYAARVRNAAAPEWAPLPVQYADYSLWQRDILGTEDDPDSEITRQLDYWTHALTGLPDQLELPYDRPRPAVATYRGDRIPFEIPAELYARVSEVARRVQASPFMVLQAGLAALLTRLGAGTDIPLGTPIAGRTDEALDDLVGVFLNTLVLRTDTSGNPTFAELVDRVRERNLGAYAHQDLPFERLVEAVNPERSLARHPLFQVLLTLNNTDYQGALDSLGDLPGLRAEREPIESSVAKFDLAFGYTERRDPHGRVTSLHGVLEFSTDLFDRVTAGALVDRLLRFLDHAVTTPDVKVGDIEILAGAERGRLLELWNDTAREVPGRSVVELFEERVASNPDAKAVVAGGEALSYEELDSRAERLARVLVERGAGAERFVAVALSRSVDLVVALLAVWKTGAAYLPLDTEYPAERLAYMLDDANPVLLLTTSDLAPVLPEEPAVPRLLLNAPETSEALSRPAGDQPLTRPALANPAYVIYTSGSTGRPKGVVVPQGALVNFLTAMRDRFELGAGDRLVAVTTVGFDIAGLELFVPLLSGASITLAERDVVRDPVALCGLVRSAGVSVMQATPSLWRAMLAEDASALAGVRVLVGGEALPADLAEALVQRAMSVINLYGPTETTIWSTEWPVTADGARRPRIGRPIANTRVYVLDGTLRPVPAGVPGELYIAGDGVVRGYHGRPGLTSERFVADPHGPSGTRMYRTGDLVRWTVDGELEYLSRVDDQVKLRGFRIELGEIETVLAGHERVAQAAVLVREARPGDRRLVAYLVPAAEAVETAEVRAHLAAHLPDYMVPSAFVTLDSFPLTPNGKLDRRALPAPDYDQGTSEGRAPRTPREDIIDDDFFALGGHSLLATKLVSRIRTVLDTEVAVRRLFEAPTVAELAAVLDDATGTRAPLRATVSRPDRVPLSYAQQRLWFLHRFEGPSATYNLPVALRMTGTLDQEALRLALADVADRHESLRTVFAEDAEGPYQIVRDTAEVSLSVTATDEEHLHEAVERASRAPFELSEEPPLRAFLFELGEEEYVLLAVVHHIAGDAWSMGPLAQDLTAAYAARVRGAAPEWAPLPVQYADYSLWQREVLGSEDDPESEAGRQLDYWKDSLSGLPAELSLPFDRPRPAAASYEGDRVAFELPEDVYSGLVRVAREGRSSLFMVLQTALATLLSRLGAGTDIPLGTPRRLRGPHLRGAAGAGAYGRPRRLRPPGPALRATGRGGQPGALAVPAPPLPDHAHPEQHGPGRGVRRRFPARPRGERPTRRNRRSQVRPLLPTRRTAPHRGVRVRHVGWCAGLRHRPLRPVHRTVHHRAFRPRTDRLGPGSEVEVLEEAERERLLSGWQGATRSLRGVTLPQLITEQARRTPDAVAVECGDQVLTYGELDAWSARTAGWLTGQGVGRGSFVAVKLPRSVELIVALLAITRAGAAYVPVDPEYPAERVAHILADASPALVIDDPSMLDHADGPFDTVRIDPHDPVYVIYTSGSTGRPKGVVVEHASVGAYLERAREVYP</sequence>
<dbReference type="Gene3D" id="3.40.50.12780">
    <property type="entry name" value="N-terminal domain of ligase-like"/>
    <property type="match status" value="1"/>
</dbReference>
<dbReference type="FunFam" id="3.40.50.980:FF:000001">
    <property type="entry name" value="Non-ribosomal peptide synthetase"/>
    <property type="match status" value="1"/>
</dbReference>
<dbReference type="InterPro" id="IPR045851">
    <property type="entry name" value="AMP-bd_C_sf"/>
</dbReference>
<dbReference type="FunFam" id="3.40.50.12780:FF:000012">
    <property type="entry name" value="Non-ribosomal peptide synthetase"/>
    <property type="match status" value="1"/>
</dbReference>
<dbReference type="Gene3D" id="2.30.38.10">
    <property type="entry name" value="Luciferase, Domain 3"/>
    <property type="match status" value="1"/>
</dbReference>
<name>A0A369UVS9_9ACTN</name>
<evidence type="ECO:0000313" key="7">
    <source>
        <dbReference type="Proteomes" id="UP000253742"/>
    </source>
</evidence>
<evidence type="ECO:0000313" key="6">
    <source>
        <dbReference type="EMBL" id="RDD83838.1"/>
    </source>
</evidence>
<evidence type="ECO:0000256" key="3">
    <source>
        <dbReference type="ARBA" id="ARBA00022553"/>
    </source>
</evidence>
<evidence type="ECO:0000256" key="2">
    <source>
        <dbReference type="ARBA" id="ARBA00022450"/>
    </source>
</evidence>
<dbReference type="PROSITE" id="PS00455">
    <property type="entry name" value="AMP_BINDING"/>
    <property type="match status" value="2"/>
</dbReference>
<feature type="domain" description="Carrier" evidence="5">
    <location>
        <begin position="1033"/>
        <end position="1107"/>
    </location>
</feature>
<dbReference type="GO" id="GO:0031177">
    <property type="term" value="F:phosphopantetheine binding"/>
    <property type="evidence" value="ECO:0007669"/>
    <property type="project" value="InterPro"/>
</dbReference>
<comment type="cofactor">
    <cofactor evidence="1">
        <name>pantetheine 4'-phosphate</name>
        <dbReference type="ChEBI" id="CHEBI:47942"/>
    </cofactor>
</comment>
<feature type="region of interest" description="Disordered" evidence="4">
    <location>
        <begin position="1390"/>
        <end position="1488"/>
    </location>
</feature>
<dbReference type="Gene3D" id="3.30.559.30">
    <property type="entry name" value="Nonribosomal peptide synthetase, condensation domain"/>
    <property type="match status" value="2"/>
</dbReference>
<dbReference type="CDD" id="cd12116">
    <property type="entry name" value="A_NRPS_Ta1_like"/>
    <property type="match status" value="1"/>
</dbReference>
<dbReference type="SUPFAM" id="SSF47336">
    <property type="entry name" value="ACP-like"/>
    <property type="match status" value="2"/>
</dbReference>
<dbReference type="Pfam" id="PF13193">
    <property type="entry name" value="AMP-binding_C"/>
    <property type="match status" value="1"/>
</dbReference>
<organism evidence="6 7">
    <name type="scientific">Streptomyces parvulus</name>
    <dbReference type="NCBI Taxonomy" id="146923"/>
    <lineage>
        <taxon>Bacteria</taxon>
        <taxon>Bacillati</taxon>
        <taxon>Actinomycetota</taxon>
        <taxon>Actinomycetes</taxon>
        <taxon>Kitasatosporales</taxon>
        <taxon>Streptomycetaceae</taxon>
        <taxon>Streptomyces</taxon>
    </lineage>
</organism>
<keyword evidence="3" id="KW-0597">Phosphoprotein</keyword>
<dbReference type="NCBIfam" id="TIGR01733">
    <property type="entry name" value="AA-adenyl-dom"/>
    <property type="match status" value="1"/>
</dbReference>
<dbReference type="InterPro" id="IPR023213">
    <property type="entry name" value="CAT-like_dom_sf"/>
</dbReference>
<dbReference type="EMBL" id="QQBH01000075">
    <property type="protein sequence ID" value="RDD83838.1"/>
    <property type="molecule type" value="Genomic_DNA"/>
</dbReference>
<dbReference type="Proteomes" id="UP000253742">
    <property type="component" value="Unassembled WGS sequence"/>
</dbReference>
<proteinExistence type="predicted"/>
<dbReference type="InterPro" id="IPR010071">
    <property type="entry name" value="AA_adenyl_dom"/>
</dbReference>
<protein>
    <submittedName>
        <fullName evidence="6">Amino acid adenylation domain-containing protein</fullName>
    </submittedName>
</protein>
<evidence type="ECO:0000259" key="5">
    <source>
        <dbReference type="PROSITE" id="PS50075"/>
    </source>
</evidence>
<dbReference type="Pfam" id="PF00550">
    <property type="entry name" value="PP-binding"/>
    <property type="match status" value="2"/>
</dbReference>
<comment type="caution">
    <text evidence="6">The sequence shown here is derived from an EMBL/GenBank/DDBJ whole genome shotgun (WGS) entry which is preliminary data.</text>
</comment>
<feature type="region of interest" description="Disordered" evidence="4">
    <location>
        <begin position="1028"/>
        <end position="1050"/>
    </location>
</feature>
<evidence type="ECO:0000256" key="1">
    <source>
        <dbReference type="ARBA" id="ARBA00001957"/>
    </source>
</evidence>
<dbReference type="FunFam" id="3.30.559.10:FF:000012">
    <property type="entry name" value="Non-ribosomal peptide synthetase"/>
    <property type="match status" value="1"/>
</dbReference>
<keyword evidence="2" id="KW-0596">Phosphopantetheine</keyword>
<dbReference type="GO" id="GO:0008610">
    <property type="term" value="P:lipid biosynthetic process"/>
    <property type="evidence" value="ECO:0007669"/>
    <property type="project" value="UniProtKB-ARBA"/>
</dbReference>
<evidence type="ECO:0000256" key="4">
    <source>
        <dbReference type="SAM" id="MobiDB-lite"/>
    </source>
</evidence>
<feature type="domain" description="Carrier" evidence="5">
    <location>
        <begin position="1"/>
        <end position="56"/>
    </location>
</feature>
<feature type="non-terminal residue" evidence="6">
    <location>
        <position position="1720"/>
    </location>
</feature>
<dbReference type="InterPro" id="IPR000873">
    <property type="entry name" value="AMP-dep_synth/lig_dom"/>
</dbReference>
<dbReference type="InterPro" id="IPR020806">
    <property type="entry name" value="PKS_PP-bd"/>
</dbReference>
<dbReference type="Gene3D" id="3.40.50.980">
    <property type="match status" value="2"/>
</dbReference>
<dbReference type="PROSITE" id="PS00012">
    <property type="entry name" value="PHOSPHOPANTETHEINE"/>
    <property type="match status" value="2"/>
</dbReference>
<dbReference type="Pfam" id="PF00668">
    <property type="entry name" value="Condensation"/>
    <property type="match status" value="2"/>
</dbReference>
<dbReference type="CDD" id="cd19540">
    <property type="entry name" value="LCL_NRPS-like"/>
    <property type="match status" value="1"/>
</dbReference>
<dbReference type="InterPro" id="IPR025110">
    <property type="entry name" value="AMP-bd_C"/>
</dbReference>
<gene>
    <name evidence="6" type="ORF">DVZ84_38435</name>
</gene>